<organism evidence="1 2">
    <name type="scientific">Tepidanaerobacter acetatoxydans (strain DSM 21804 / JCM 16047 / Re1)</name>
    <dbReference type="NCBI Taxonomy" id="1209989"/>
    <lineage>
        <taxon>Bacteria</taxon>
        <taxon>Bacillati</taxon>
        <taxon>Bacillota</taxon>
        <taxon>Clostridia</taxon>
        <taxon>Thermosediminibacterales</taxon>
        <taxon>Tepidanaerobacteraceae</taxon>
        <taxon>Tepidanaerobacter</taxon>
    </lineage>
</organism>
<keyword evidence="2" id="KW-1185">Reference proteome</keyword>
<dbReference type="KEGG" id="tae:TepiRe1_1765"/>
<dbReference type="InterPro" id="IPR017850">
    <property type="entry name" value="Alkaline_phosphatase_core_sf"/>
</dbReference>
<reference evidence="2" key="1">
    <citation type="journal article" date="2013" name="Genome Announc.">
        <title>First genome sequence of a syntrophic acetate-oxidizing bacterium, Tepidanaerobacter acetatoxydans strain Re1.</title>
        <authorList>
            <person name="Manzoor S."/>
            <person name="Bongcam-Rudloff E."/>
            <person name="Schnurer A."/>
            <person name="Muller B."/>
        </authorList>
    </citation>
    <scope>NUCLEOTIDE SEQUENCE [LARGE SCALE GENOMIC DNA]</scope>
    <source>
        <strain evidence="2">Re1</strain>
    </source>
</reference>
<dbReference type="AlphaFoldDB" id="U4QD09"/>
<accession>U4QD09</accession>
<gene>
    <name evidence="1" type="ordered locus">TEPIRE1_1765</name>
</gene>
<evidence type="ECO:0000313" key="2">
    <source>
        <dbReference type="Proteomes" id="UP000010802"/>
    </source>
</evidence>
<dbReference type="HOGENOM" id="CLU_1626256_0_0_9"/>
<protein>
    <submittedName>
        <fullName evidence="1">Sulfatase</fullName>
    </submittedName>
</protein>
<evidence type="ECO:0000313" key="1">
    <source>
        <dbReference type="EMBL" id="CDI40807.1"/>
    </source>
</evidence>
<dbReference type="Proteomes" id="UP000010802">
    <property type="component" value="Chromosome"/>
</dbReference>
<dbReference type="EMBL" id="HF563609">
    <property type="protein sequence ID" value="CDI40807.1"/>
    <property type="molecule type" value="Genomic_DNA"/>
</dbReference>
<proteinExistence type="predicted"/>
<sequence length="163" mass="18294">MLEFFGIVPPASMDGMPISSILLGNKENQRVLLFGVFGGQIGLYDGRYTYIRGCAKPDNNPLFSYTLMPTNMRGFFPQESLEQMQIAPGMRFTNGIPCLKIPTEICINPFYCGSLLFDIANDPHQENNIIRLPIEAEMVEKLKSVLRRIDAPSDVFERLGLEG</sequence>
<dbReference type="eggNOG" id="COG3119">
    <property type="taxonomic scope" value="Bacteria"/>
</dbReference>
<name>U4QD09_TEPAE</name>
<dbReference type="SUPFAM" id="SSF53649">
    <property type="entry name" value="Alkaline phosphatase-like"/>
    <property type="match status" value="1"/>
</dbReference>